<evidence type="ECO:0000313" key="2">
    <source>
        <dbReference type="EMBL" id="EJS42344.1"/>
    </source>
</evidence>
<dbReference type="Proteomes" id="UP000006968">
    <property type="component" value="Chromosome XIII"/>
</dbReference>
<feature type="domain" description="PXA" evidence="1">
    <location>
        <begin position="98"/>
        <end position="176"/>
    </location>
</feature>
<accession>J8Q418</accession>
<name>J8Q418_SACAR</name>
<dbReference type="HOGENOM" id="CLU_038967_0_0_1"/>
<proteinExistence type="predicted"/>
<sequence>MPTILYNTNSSLIPKYRRSNTSIPYKGLLSKKGHTRLRSKPSNNVYEENTNHTKCFSGDVPFQSEFEKDSVEYLQELCRSVYPSSLHQRIRNLEDLSDLQINAFAALIFKNFIKSWYGVKIPTNDSKFLTELYNMIQDLVQYMKSSRIDYSSLLLDYIPCLLSSHLTALEDCAQTPDLVYEQYCQLTLYDSKRYPSLFIDIIQSKFNTKSLLQRSFVDSFLNGLVFGHILDSIMEPYYFLDGLNRICMNVKLSSATNIKENYAYGKIKCGPWWFVSIKQKISRAAKLISYSTSIRLPNLDTSIIPEIPFLQRYIFTFIITDFFKLSMRKPFLFSVCMMFQYCISKSKSLNKVMYNIFANTVKAKITSPMTIGNLFLSLRHSLFPNDNTMGPPKVIPIGNDFLKFREECICNLWHVCITYKLDKIFAIKKSDIADLVVSLSKNKECNKLLLYRIIDCIAAQLP</sequence>
<comment type="caution">
    <text evidence="2">The sequence shown here is derived from an EMBL/GenBank/DDBJ whole genome shotgun (WGS) entry which is preliminary data.</text>
</comment>
<organism evidence="2 3">
    <name type="scientific">Saccharomyces arboricola (strain H-6 / AS 2.3317 / CBS 10644)</name>
    <name type="common">Yeast</name>
    <dbReference type="NCBI Taxonomy" id="1160507"/>
    <lineage>
        <taxon>Eukaryota</taxon>
        <taxon>Fungi</taxon>
        <taxon>Dikarya</taxon>
        <taxon>Ascomycota</taxon>
        <taxon>Saccharomycotina</taxon>
        <taxon>Saccharomycetes</taxon>
        <taxon>Saccharomycetales</taxon>
        <taxon>Saccharomycetaceae</taxon>
        <taxon>Saccharomyces</taxon>
    </lineage>
</organism>
<gene>
    <name evidence="2" type="ORF">SU7_2591</name>
</gene>
<evidence type="ECO:0000259" key="1">
    <source>
        <dbReference type="Pfam" id="PF02194"/>
    </source>
</evidence>
<evidence type="ECO:0000313" key="3">
    <source>
        <dbReference type="Proteomes" id="UP000006968"/>
    </source>
</evidence>
<keyword evidence="3" id="KW-1185">Reference proteome</keyword>
<dbReference type="OrthoDB" id="5582218at2759"/>
<protein>
    <submittedName>
        <fullName evidence="2">YDR179W-A</fullName>
    </submittedName>
</protein>
<reference evidence="2 3" key="1">
    <citation type="journal article" date="2013" name="BMC Genomics">
        <title>High quality de novo sequencing and assembly of the Saccharomyces arboricolus genome.</title>
        <authorList>
            <person name="Liti G."/>
            <person name="Nguyen Ba A.N."/>
            <person name="Blythe M."/>
            <person name="Mueller C.A."/>
            <person name="Bergstroem A."/>
            <person name="Cubillos F.A."/>
            <person name="Dafhnis-Calas F."/>
            <person name="Khoshraftar S."/>
            <person name="Malla S."/>
            <person name="Mehta N."/>
            <person name="Siow C.C."/>
            <person name="Warringer J."/>
            <person name="Moses A.M."/>
            <person name="Louis E.J."/>
            <person name="Nieduszynski C.A."/>
        </authorList>
    </citation>
    <scope>NUCLEOTIDE SEQUENCE [LARGE SCALE GENOMIC DNA]</scope>
    <source>
        <strain evidence="3">H-6 / AS 2.3317 / CBS 10644</strain>
    </source>
</reference>
<dbReference type="Pfam" id="PF02194">
    <property type="entry name" value="PXA"/>
    <property type="match status" value="1"/>
</dbReference>
<dbReference type="InterPro" id="IPR003114">
    <property type="entry name" value="Phox_assoc"/>
</dbReference>
<dbReference type="EMBL" id="ALIE01000152">
    <property type="protein sequence ID" value="EJS42344.1"/>
    <property type="molecule type" value="Genomic_DNA"/>
</dbReference>
<dbReference type="AlphaFoldDB" id="J8Q418"/>